<organism evidence="14 15">
    <name type="scientific">Ranitomeya imitator</name>
    <name type="common">mimic poison frog</name>
    <dbReference type="NCBI Taxonomy" id="111125"/>
    <lineage>
        <taxon>Eukaryota</taxon>
        <taxon>Metazoa</taxon>
        <taxon>Chordata</taxon>
        <taxon>Craniata</taxon>
        <taxon>Vertebrata</taxon>
        <taxon>Euteleostomi</taxon>
        <taxon>Amphibia</taxon>
        <taxon>Batrachia</taxon>
        <taxon>Anura</taxon>
        <taxon>Neobatrachia</taxon>
        <taxon>Hyloidea</taxon>
        <taxon>Dendrobatidae</taxon>
        <taxon>Dendrobatinae</taxon>
        <taxon>Ranitomeya</taxon>
    </lineage>
</organism>
<evidence type="ECO:0000313" key="14">
    <source>
        <dbReference type="EMBL" id="CAJ0947159.1"/>
    </source>
</evidence>
<comment type="cofactor">
    <cofactor evidence="1">
        <name>Zn(2+)</name>
        <dbReference type="ChEBI" id="CHEBI:29105"/>
    </cofactor>
</comment>
<dbReference type="InterPro" id="IPR036990">
    <property type="entry name" value="M14A-like_propep"/>
</dbReference>
<dbReference type="EMBL" id="CAUEEQ010026501">
    <property type="protein sequence ID" value="CAJ0947159.1"/>
    <property type="molecule type" value="Genomic_DNA"/>
</dbReference>
<comment type="similarity">
    <text evidence="2 11">Belongs to the peptidase M14 family.</text>
</comment>
<dbReference type="PANTHER" id="PTHR11705">
    <property type="entry name" value="PROTEASE FAMILY M14 CARBOXYPEPTIDASE A,B"/>
    <property type="match status" value="1"/>
</dbReference>
<dbReference type="SUPFAM" id="SSF53187">
    <property type="entry name" value="Zn-dependent exopeptidases"/>
    <property type="match status" value="1"/>
</dbReference>
<evidence type="ECO:0000256" key="9">
    <source>
        <dbReference type="ARBA" id="ARBA00023049"/>
    </source>
</evidence>
<evidence type="ECO:0000256" key="8">
    <source>
        <dbReference type="ARBA" id="ARBA00022833"/>
    </source>
</evidence>
<dbReference type="PANTHER" id="PTHR11705:SF153">
    <property type="entry name" value="ZINC CARBOXYPEPTIDASE A 1-LIKE PROTEIN"/>
    <property type="match status" value="1"/>
</dbReference>
<feature type="region of interest" description="Disordered" evidence="12">
    <location>
        <begin position="50"/>
        <end position="71"/>
    </location>
</feature>
<dbReference type="Pfam" id="PF00246">
    <property type="entry name" value="Peptidase_M14"/>
    <property type="match status" value="1"/>
</dbReference>
<evidence type="ECO:0000256" key="12">
    <source>
        <dbReference type="SAM" id="MobiDB-lite"/>
    </source>
</evidence>
<comment type="caution">
    <text evidence="14">The sequence shown here is derived from an EMBL/GenBank/DDBJ whole genome shotgun (WGS) entry which is preliminary data.</text>
</comment>
<evidence type="ECO:0000256" key="1">
    <source>
        <dbReference type="ARBA" id="ARBA00001947"/>
    </source>
</evidence>
<dbReference type="Pfam" id="PF02244">
    <property type="entry name" value="Propep_M14"/>
    <property type="match status" value="1"/>
</dbReference>
<dbReference type="InterPro" id="IPR000834">
    <property type="entry name" value="Peptidase_M14"/>
</dbReference>
<dbReference type="InterPro" id="IPR057246">
    <property type="entry name" value="CARBOXYPEPT_ZN_1"/>
</dbReference>
<evidence type="ECO:0000256" key="10">
    <source>
        <dbReference type="ARBA" id="ARBA00023157"/>
    </source>
</evidence>
<evidence type="ECO:0000313" key="15">
    <source>
        <dbReference type="Proteomes" id="UP001176940"/>
    </source>
</evidence>
<keyword evidence="3" id="KW-0121">Carboxypeptidase</keyword>
<keyword evidence="9" id="KW-0482">Metalloprotease</keyword>
<dbReference type="Gene3D" id="3.30.70.340">
    <property type="entry name" value="Metallocarboxypeptidase-like"/>
    <property type="match status" value="1"/>
</dbReference>
<keyword evidence="8" id="KW-0862">Zinc</keyword>
<feature type="region of interest" description="Disordered" evidence="12">
    <location>
        <begin position="86"/>
        <end position="208"/>
    </location>
</feature>
<dbReference type="PROSITE" id="PS52035">
    <property type="entry name" value="PEPTIDASE_M14"/>
    <property type="match status" value="1"/>
</dbReference>
<evidence type="ECO:0000256" key="3">
    <source>
        <dbReference type="ARBA" id="ARBA00022645"/>
    </source>
</evidence>
<evidence type="ECO:0000256" key="5">
    <source>
        <dbReference type="ARBA" id="ARBA00022723"/>
    </source>
</evidence>
<feature type="compositionally biased region" description="Basic and acidic residues" evidence="12">
    <location>
        <begin position="182"/>
        <end position="203"/>
    </location>
</feature>
<proteinExistence type="inferred from homology"/>
<dbReference type="PROSITE" id="PS00132">
    <property type="entry name" value="CARBOXYPEPT_ZN_1"/>
    <property type="match status" value="1"/>
</dbReference>
<evidence type="ECO:0000256" key="6">
    <source>
        <dbReference type="ARBA" id="ARBA00022729"/>
    </source>
</evidence>
<keyword evidence="6" id="KW-0732">Signal</keyword>
<keyword evidence="4" id="KW-0645">Protease</keyword>
<accession>A0ABN9LTE2</accession>
<evidence type="ECO:0000256" key="2">
    <source>
        <dbReference type="ARBA" id="ARBA00005988"/>
    </source>
</evidence>
<sequence length="528" mass="59375">MRLQELEYAEKTSSGATEFQVGDCVLVREKRPRDKLENRWEKDLYRVKRQVSPEGPAYEVQPERKENAPTRTLHQNMLRPCLSKNPVQVEEESETLETIHTSVEEEKEEEGDELSPGAPKGLKSGNSGSSMTPPLRSDSAPQEDFTTSNLRRSKRTMAGKPPIIMIKNILSGNKPHRRRKDSHAFLKEPRPCNGEQKESREEDLANGPSCVSGLELSGLSPLFLGEEISDRSRPGHLTDGGEADIKGTERKKTGLLAGNLCMETETVDSLPTDLCQLAVSLHPVNNPAQTEAALHSQTSALFCDRDRVYETVDYWRSPSIPDLPVDMMVPNAALQQVKEFLESNSIDYSIMIEDVQAILDQEQEEMRSAKFRERSINSFIYSTYHTIEEIYSWIDSLVTEYPQLVRKIDIGQSYEGRPIYALKFSTGGNKPAIWIDTGIHSREWITQATGVWTAKKIASSYGVDSSLTDILNHFDIFLEIVTNPDGYAYTHSTNRMWRKTRSINVGSSCIGVDPNRNWNAGFGGTKLD</sequence>
<name>A0ABN9LTE2_9NEOB</name>
<evidence type="ECO:0000256" key="4">
    <source>
        <dbReference type="ARBA" id="ARBA00022670"/>
    </source>
</evidence>
<keyword evidence="15" id="KW-1185">Reference proteome</keyword>
<dbReference type="Gene3D" id="3.40.630.10">
    <property type="entry name" value="Zn peptidases"/>
    <property type="match status" value="1"/>
</dbReference>
<evidence type="ECO:0000259" key="13">
    <source>
        <dbReference type="PROSITE" id="PS52035"/>
    </source>
</evidence>
<dbReference type="SMART" id="SM00631">
    <property type="entry name" value="Zn_pept"/>
    <property type="match status" value="1"/>
</dbReference>
<dbReference type="InterPro" id="IPR003146">
    <property type="entry name" value="M14A_act_pep"/>
</dbReference>
<dbReference type="PRINTS" id="PR00765">
    <property type="entry name" value="CRBOXYPTASEA"/>
</dbReference>
<gene>
    <name evidence="14" type="ORF">RIMI_LOCUS11606312</name>
</gene>
<reference evidence="14" key="1">
    <citation type="submission" date="2023-07" db="EMBL/GenBank/DDBJ databases">
        <authorList>
            <person name="Stuckert A."/>
        </authorList>
    </citation>
    <scope>NUCLEOTIDE SEQUENCE</scope>
</reference>
<dbReference type="SUPFAM" id="SSF54897">
    <property type="entry name" value="Protease propeptides/inhibitors"/>
    <property type="match status" value="1"/>
</dbReference>
<evidence type="ECO:0000256" key="11">
    <source>
        <dbReference type="PROSITE-ProRule" id="PRU01379"/>
    </source>
</evidence>
<dbReference type="Proteomes" id="UP001176940">
    <property type="component" value="Unassembled WGS sequence"/>
</dbReference>
<keyword evidence="5" id="KW-0479">Metal-binding</keyword>
<protein>
    <recommendedName>
        <fullName evidence="13">Peptidase M14 domain-containing protein</fullName>
    </recommendedName>
</protein>
<keyword evidence="10" id="KW-1015">Disulfide bond</keyword>
<comment type="caution">
    <text evidence="11">Lacks conserved residue(s) required for the propagation of feature annotation.</text>
</comment>
<evidence type="ECO:0000256" key="7">
    <source>
        <dbReference type="ARBA" id="ARBA00022801"/>
    </source>
</evidence>
<keyword evidence="7" id="KW-0378">Hydrolase</keyword>
<feature type="domain" description="Peptidase M14" evidence="13">
    <location>
        <begin position="383"/>
        <end position="528"/>
    </location>
</feature>